<keyword evidence="2" id="KW-0378">Hydrolase</keyword>
<accession>A0A2P2KR52</accession>
<evidence type="ECO:0000256" key="1">
    <source>
        <dbReference type="SAM" id="Phobius"/>
    </source>
</evidence>
<organism evidence="2">
    <name type="scientific">Rhizophora mucronata</name>
    <name type="common">Asiatic mangrove</name>
    <dbReference type="NCBI Taxonomy" id="61149"/>
    <lineage>
        <taxon>Eukaryota</taxon>
        <taxon>Viridiplantae</taxon>
        <taxon>Streptophyta</taxon>
        <taxon>Embryophyta</taxon>
        <taxon>Tracheophyta</taxon>
        <taxon>Spermatophyta</taxon>
        <taxon>Magnoliopsida</taxon>
        <taxon>eudicotyledons</taxon>
        <taxon>Gunneridae</taxon>
        <taxon>Pentapetalae</taxon>
        <taxon>rosids</taxon>
        <taxon>fabids</taxon>
        <taxon>Malpighiales</taxon>
        <taxon>Rhizophoraceae</taxon>
        <taxon>Rhizophora</taxon>
    </lineage>
</organism>
<feature type="transmembrane region" description="Helical" evidence="1">
    <location>
        <begin position="16"/>
        <end position="35"/>
    </location>
</feature>
<proteinExistence type="predicted"/>
<dbReference type="EMBL" id="GGEC01027683">
    <property type="protein sequence ID" value="MBX08167.1"/>
    <property type="molecule type" value="Transcribed_RNA"/>
</dbReference>
<reference evidence="2" key="1">
    <citation type="submission" date="2018-02" db="EMBL/GenBank/DDBJ databases">
        <title>Rhizophora mucronata_Transcriptome.</title>
        <authorList>
            <person name="Meera S.P."/>
            <person name="Sreeshan A."/>
            <person name="Augustine A."/>
        </authorList>
    </citation>
    <scope>NUCLEOTIDE SEQUENCE</scope>
    <source>
        <tissue evidence="2">Leaf</tissue>
    </source>
</reference>
<keyword evidence="1" id="KW-0472">Membrane</keyword>
<keyword evidence="1" id="KW-1133">Transmembrane helix</keyword>
<keyword evidence="2" id="KW-0121">Carboxypeptidase</keyword>
<name>A0A2P2KR52_RHIMU</name>
<dbReference type="AlphaFoldDB" id="A0A2P2KR52"/>
<dbReference type="GO" id="GO:0004180">
    <property type="term" value="F:carboxypeptidase activity"/>
    <property type="evidence" value="ECO:0007669"/>
    <property type="project" value="UniProtKB-KW"/>
</dbReference>
<protein>
    <submittedName>
        <fullName evidence="2">Serine carboxypeptidase-like 51</fullName>
    </submittedName>
</protein>
<keyword evidence="2" id="KW-0645">Protease</keyword>
<evidence type="ECO:0000313" key="2">
    <source>
        <dbReference type="EMBL" id="MBX08167.1"/>
    </source>
</evidence>
<sequence>MAATKVEQPGACLKGIIYYKTAIIIIIVIILFPNFNEWSMLKLQKWMVKNGVGFSYHKIFWGDPTITQSHSCTNRRVIFGVT</sequence>
<keyword evidence="1" id="KW-0812">Transmembrane</keyword>